<comment type="subcellular location">
    <subcellularLocation>
        <location evidence="1">Nucleus</location>
    </subcellularLocation>
</comment>
<reference evidence="10" key="1">
    <citation type="submission" date="2019-03" db="EMBL/GenBank/DDBJ databases">
        <title>Snf2 controls pulcherriminic acid biosynthesis and connects pigmentation and antifungal activity of the yeast Metschnikowia pulcherrima.</title>
        <authorList>
            <person name="Gore-Lloyd D."/>
            <person name="Sumann I."/>
            <person name="Brachmann A.O."/>
            <person name="Schneeberger K."/>
            <person name="Ortiz-Merino R.A."/>
            <person name="Moreno-Beltran M."/>
            <person name="Schlaefli M."/>
            <person name="Kirner P."/>
            <person name="Santos Kron A."/>
            <person name="Wolfe K.H."/>
            <person name="Piel J."/>
            <person name="Ahrens C.H."/>
            <person name="Henk D."/>
            <person name="Freimoser F.M."/>
        </authorList>
    </citation>
    <scope>NUCLEOTIDE SEQUENCE [LARGE SCALE GENOMIC DNA]</scope>
    <source>
        <strain evidence="10">APC 1.2</strain>
    </source>
</reference>
<feature type="coiled-coil region" evidence="8">
    <location>
        <begin position="446"/>
        <end position="480"/>
    </location>
</feature>
<dbReference type="Pfam" id="PF05557">
    <property type="entry name" value="MAD"/>
    <property type="match status" value="1"/>
</dbReference>
<keyword evidence="10" id="KW-1185">Reference proteome</keyword>
<feature type="coiled-coil region" evidence="8">
    <location>
        <begin position="27"/>
        <end position="72"/>
    </location>
</feature>
<feature type="coiled-coil region" evidence="8">
    <location>
        <begin position="535"/>
        <end position="569"/>
    </location>
</feature>
<evidence type="ECO:0000256" key="3">
    <source>
        <dbReference type="ARBA" id="ARBA00022019"/>
    </source>
</evidence>
<keyword evidence="5" id="KW-0498">Mitosis</keyword>
<evidence type="ECO:0000256" key="6">
    <source>
        <dbReference type="ARBA" id="ARBA00023242"/>
    </source>
</evidence>
<dbReference type="GO" id="GO:0000776">
    <property type="term" value="C:kinetochore"/>
    <property type="evidence" value="ECO:0007669"/>
    <property type="project" value="TreeGrafter"/>
</dbReference>
<dbReference type="EMBL" id="CP034459">
    <property type="protein sequence ID" value="QBM88969.1"/>
    <property type="molecule type" value="Genomic_DNA"/>
</dbReference>
<protein>
    <recommendedName>
        <fullName evidence="3">Spindle assembly checkpoint component MAD1</fullName>
    </recommendedName>
</protein>
<dbReference type="STRING" id="2163413.A0A4P6XPP6"/>
<dbReference type="Gene3D" id="3.30.457.60">
    <property type="match status" value="1"/>
</dbReference>
<evidence type="ECO:0000256" key="2">
    <source>
        <dbReference type="ARBA" id="ARBA00008029"/>
    </source>
</evidence>
<dbReference type="GO" id="GO:0005635">
    <property type="term" value="C:nuclear envelope"/>
    <property type="evidence" value="ECO:0007669"/>
    <property type="project" value="TreeGrafter"/>
</dbReference>
<dbReference type="PANTHER" id="PTHR23168:SF0">
    <property type="entry name" value="MITOTIC SPINDLE ASSEMBLY CHECKPOINT PROTEIN MAD1"/>
    <property type="match status" value="1"/>
</dbReference>
<gene>
    <name evidence="9" type="primary">MPUL0D00260</name>
    <name evidence="9" type="ORF">METSCH_D00260</name>
</gene>
<dbReference type="AlphaFoldDB" id="A0A4P6XPP6"/>
<keyword evidence="4" id="KW-0132">Cell division</keyword>
<evidence type="ECO:0000256" key="8">
    <source>
        <dbReference type="SAM" id="Coils"/>
    </source>
</evidence>
<proteinExistence type="inferred from homology"/>
<dbReference type="GO" id="GO:0051301">
    <property type="term" value="P:cell division"/>
    <property type="evidence" value="ECO:0007669"/>
    <property type="project" value="UniProtKB-KW"/>
</dbReference>
<dbReference type="GO" id="GO:0051315">
    <property type="term" value="P:attachment of mitotic spindle microtubules to kinetochore"/>
    <property type="evidence" value="ECO:0007669"/>
    <property type="project" value="TreeGrafter"/>
</dbReference>
<organism evidence="9 10">
    <name type="scientific">Metschnikowia aff. pulcherrima</name>
    <dbReference type="NCBI Taxonomy" id="2163413"/>
    <lineage>
        <taxon>Eukaryota</taxon>
        <taxon>Fungi</taxon>
        <taxon>Dikarya</taxon>
        <taxon>Ascomycota</taxon>
        <taxon>Saccharomycotina</taxon>
        <taxon>Pichiomycetes</taxon>
        <taxon>Metschnikowiaceae</taxon>
        <taxon>Metschnikowia</taxon>
    </lineage>
</organism>
<dbReference type="GO" id="GO:0072686">
    <property type="term" value="C:mitotic spindle"/>
    <property type="evidence" value="ECO:0007669"/>
    <property type="project" value="TreeGrafter"/>
</dbReference>
<dbReference type="Proteomes" id="UP000292447">
    <property type="component" value="Chromosome IV"/>
</dbReference>
<sequence>MTEGSLSSFLEQPLRIDGLSSLHSEKVARLEYELASMKTEKRLVEQSKESCVARYEQLLSRKNEELARLQSNFDFVFNQRKELQLKMKNQQDVVSKSSSESDRQVKTLTAEKRALSAKIDKYERALLKTTNQCEHLRSDFNRELAANDQYRERVKALVVENKELARLNDDLLQRSKILKTQLESDFVRTNEELKLRVISLQKTNDELQHKIDLLLQQKTSVELLKEKNASLSKQLKELETCQSRAAQLEIANAELQAKFDEYFGMISSTIESHQASSKDEVVKNFIHTFKLIQNKNLILADKLNQALSEYDDIQRDHHALLQKVQTEYEPQINTLNAQVSTQNVQLQELKTAKILNEREIEFLRQSLKDLDDLTSRQKSPSSSQTKDNTEKLAMNQYLTNLEKLVDDYKQEIELLRKKSSTPTINHNVPTKRPRLVDEEITNLKTANSLRKENLELSVKVKDLQEEIEVLRKQLALSKKGSDEIGQQVLELRANPFSALQMIKQETLDLLRKENLELIAKYVNSETVDSIPKSLFARQENDKDMLQSKIDQLMKKLNRLRSVYADKSRDLVAIISRFFGYSIEFIPSPVNPNDLCSKIKLVSKYIAQKGLDDNNPYLIIDVHSRSLKANGNYEFKSLCEDLVDRWVSEKHQIPCFLSALNLKIYEEYGRQRKVINE</sequence>
<evidence type="ECO:0000256" key="1">
    <source>
        <dbReference type="ARBA" id="ARBA00004123"/>
    </source>
</evidence>
<feature type="coiled-coil region" evidence="8">
    <location>
        <begin position="303"/>
        <end position="352"/>
    </location>
</feature>
<comment type="similarity">
    <text evidence="2">Belongs to the MAD1 family.</text>
</comment>
<evidence type="ECO:0000256" key="5">
    <source>
        <dbReference type="ARBA" id="ARBA00022776"/>
    </source>
</evidence>
<keyword evidence="8" id="KW-0175">Coiled coil</keyword>
<feature type="coiled-coil region" evidence="8">
    <location>
        <begin position="105"/>
        <end position="258"/>
    </location>
</feature>
<accession>A0A4P6XPP6</accession>
<keyword evidence="6" id="KW-0539">Nucleus</keyword>
<dbReference type="InterPro" id="IPR008672">
    <property type="entry name" value="Mad1"/>
</dbReference>
<evidence type="ECO:0000256" key="7">
    <source>
        <dbReference type="ARBA" id="ARBA00023306"/>
    </source>
</evidence>
<evidence type="ECO:0000313" key="10">
    <source>
        <dbReference type="Proteomes" id="UP000292447"/>
    </source>
</evidence>
<name>A0A4P6XPP6_9ASCO</name>
<dbReference type="GO" id="GO:0007094">
    <property type="term" value="P:mitotic spindle assembly checkpoint signaling"/>
    <property type="evidence" value="ECO:0007669"/>
    <property type="project" value="InterPro"/>
</dbReference>
<evidence type="ECO:0000256" key="4">
    <source>
        <dbReference type="ARBA" id="ARBA00022618"/>
    </source>
</evidence>
<evidence type="ECO:0000313" key="9">
    <source>
        <dbReference type="EMBL" id="QBM88969.1"/>
    </source>
</evidence>
<dbReference type="PANTHER" id="PTHR23168">
    <property type="entry name" value="MITOTIC SPINDLE ASSEMBLY CHECKPOINT PROTEIN MAD1 MITOTIC ARREST DEFICIENT-LIKE PROTEIN 1"/>
    <property type="match status" value="1"/>
</dbReference>
<keyword evidence="7" id="KW-0131">Cell cycle</keyword>